<dbReference type="AlphaFoldDB" id="A0A382J4A1"/>
<organism evidence="2">
    <name type="scientific">marine metagenome</name>
    <dbReference type="NCBI Taxonomy" id="408172"/>
    <lineage>
        <taxon>unclassified sequences</taxon>
        <taxon>metagenomes</taxon>
        <taxon>ecological metagenomes</taxon>
    </lineage>
</organism>
<evidence type="ECO:0000313" key="2">
    <source>
        <dbReference type="EMBL" id="SVC06252.1"/>
    </source>
</evidence>
<dbReference type="Pfam" id="PF05050">
    <property type="entry name" value="Methyltransf_21"/>
    <property type="match status" value="1"/>
</dbReference>
<dbReference type="InterPro" id="IPR006342">
    <property type="entry name" value="FkbM_mtfrase"/>
</dbReference>
<dbReference type="InterPro" id="IPR029063">
    <property type="entry name" value="SAM-dependent_MTases_sf"/>
</dbReference>
<feature type="domain" description="Methyltransferase FkbM" evidence="1">
    <location>
        <begin position="77"/>
        <end position="246"/>
    </location>
</feature>
<accession>A0A382J4A1</accession>
<gene>
    <name evidence="2" type="ORF">METZ01_LOCUS259106</name>
</gene>
<proteinExistence type="predicted"/>
<name>A0A382J4A1_9ZZZZ</name>
<dbReference type="NCBIfam" id="TIGR01444">
    <property type="entry name" value="fkbM_fam"/>
    <property type="match status" value="1"/>
</dbReference>
<dbReference type="PANTHER" id="PTHR34203:SF15">
    <property type="entry name" value="SLL1173 PROTEIN"/>
    <property type="match status" value="1"/>
</dbReference>
<sequence length="271" mass="31472">MKEKDTLVQIISELDQTHQSYIYEYLMGHITTVTNVNKIYKLHTPNSLLKYRANTFFTKEPETIEWIDNYVDGVFWDIGANIGLYSIYAAKKDKDITVYSFEPSSTNIYTLTKNIILNECSQNIKVITMPLTNSSGFQKLNLQNMEEGNALNAFGVNYDYNGDEFNSECSYFTYGTSIAHLIDKFNLEMPNHIKIDVDGIEHQILEGGKNILGDNAVKTIQVEINEDFIRQKEDILRFMNDYNFKMVHKKQGPDFVGSQYQMNFNYLFKKR</sequence>
<dbReference type="PANTHER" id="PTHR34203">
    <property type="entry name" value="METHYLTRANSFERASE, FKBM FAMILY PROTEIN"/>
    <property type="match status" value="1"/>
</dbReference>
<dbReference type="Gene3D" id="3.40.50.150">
    <property type="entry name" value="Vaccinia Virus protein VP39"/>
    <property type="match status" value="1"/>
</dbReference>
<evidence type="ECO:0000259" key="1">
    <source>
        <dbReference type="Pfam" id="PF05050"/>
    </source>
</evidence>
<reference evidence="2" key="1">
    <citation type="submission" date="2018-05" db="EMBL/GenBank/DDBJ databases">
        <authorList>
            <person name="Lanie J.A."/>
            <person name="Ng W.-L."/>
            <person name="Kazmierczak K.M."/>
            <person name="Andrzejewski T.M."/>
            <person name="Davidsen T.M."/>
            <person name="Wayne K.J."/>
            <person name="Tettelin H."/>
            <person name="Glass J.I."/>
            <person name="Rusch D."/>
            <person name="Podicherti R."/>
            <person name="Tsui H.-C.T."/>
            <person name="Winkler M.E."/>
        </authorList>
    </citation>
    <scope>NUCLEOTIDE SEQUENCE</scope>
</reference>
<protein>
    <recommendedName>
        <fullName evidence="1">Methyltransferase FkbM domain-containing protein</fullName>
    </recommendedName>
</protein>
<dbReference type="SUPFAM" id="SSF53335">
    <property type="entry name" value="S-adenosyl-L-methionine-dependent methyltransferases"/>
    <property type="match status" value="1"/>
</dbReference>
<dbReference type="EMBL" id="UINC01071392">
    <property type="protein sequence ID" value="SVC06252.1"/>
    <property type="molecule type" value="Genomic_DNA"/>
</dbReference>
<dbReference type="InterPro" id="IPR052514">
    <property type="entry name" value="SAM-dependent_MTase"/>
</dbReference>